<gene>
    <name evidence="5" type="ORF">GKD95_03225</name>
</gene>
<name>A0A844DQ96_9FIRM</name>
<proteinExistence type="predicted"/>
<keyword evidence="1" id="KW-0813">Transport</keyword>
<dbReference type="Proteomes" id="UP000461506">
    <property type="component" value="Unassembled WGS sequence"/>
</dbReference>
<evidence type="ECO:0000259" key="4">
    <source>
        <dbReference type="PROSITE" id="PS50893"/>
    </source>
</evidence>
<evidence type="ECO:0000313" key="6">
    <source>
        <dbReference type="Proteomes" id="UP000461506"/>
    </source>
</evidence>
<protein>
    <submittedName>
        <fullName evidence="5">ATP-binding cassette domain-containing protein</fullName>
    </submittedName>
</protein>
<dbReference type="InterPro" id="IPR003593">
    <property type="entry name" value="AAA+_ATPase"/>
</dbReference>
<dbReference type="PANTHER" id="PTHR42939">
    <property type="entry name" value="ABC TRANSPORTER ATP-BINDING PROTEIN ALBC-RELATED"/>
    <property type="match status" value="1"/>
</dbReference>
<dbReference type="SMART" id="SM00382">
    <property type="entry name" value="AAA"/>
    <property type="match status" value="1"/>
</dbReference>
<reference evidence="5 6" key="1">
    <citation type="journal article" date="2019" name="Nat. Med.">
        <title>A library of human gut bacterial isolates paired with longitudinal multiomics data enables mechanistic microbiome research.</title>
        <authorList>
            <person name="Poyet M."/>
            <person name="Groussin M."/>
            <person name="Gibbons S.M."/>
            <person name="Avila-Pacheco J."/>
            <person name="Jiang X."/>
            <person name="Kearney S.M."/>
            <person name="Perrotta A.R."/>
            <person name="Berdy B."/>
            <person name="Zhao S."/>
            <person name="Lieberman T.D."/>
            <person name="Swanson P.K."/>
            <person name="Smith M."/>
            <person name="Roesemann S."/>
            <person name="Alexander J.E."/>
            <person name="Rich S.A."/>
            <person name="Livny J."/>
            <person name="Vlamakis H."/>
            <person name="Clish C."/>
            <person name="Bullock K."/>
            <person name="Deik A."/>
            <person name="Scott J."/>
            <person name="Pierce K.A."/>
            <person name="Xavier R.J."/>
            <person name="Alm E.J."/>
        </authorList>
    </citation>
    <scope>NUCLEOTIDE SEQUENCE [LARGE SCALE GENOMIC DNA]</scope>
    <source>
        <strain evidence="5 6">BIOML-A1</strain>
    </source>
</reference>
<feature type="domain" description="ABC transporter" evidence="4">
    <location>
        <begin position="1"/>
        <end position="227"/>
    </location>
</feature>
<keyword evidence="2" id="KW-0547">Nucleotide-binding</keyword>
<dbReference type="EMBL" id="WKQN01000002">
    <property type="protein sequence ID" value="MSC62374.1"/>
    <property type="molecule type" value="Genomic_DNA"/>
</dbReference>
<evidence type="ECO:0000256" key="1">
    <source>
        <dbReference type="ARBA" id="ARBA00022448"/>
    </source>
</evidence>
<dbReference type="Gene3D" id="3.40.50.300">
    <property type="entry name" value="P-loop containing nucleotide triphosphate hydrolases"/>
    <property type="match status" value="1"/>
</dbReference>
<dbReference type="Pfam" id="PF00005">
    <property type="entry name" value="ABC_tran"/>
    <property type="match status" value="1"/>
</dbReference>
<dbReference type="CDD" id="cd03230">
    <property type="entry name" value="ABC_DR_subfamily_A"/>
    <property type="match status" value="1"/>
</dbReference>
<sequence length="280" mass="30421">MNALELHGLEKHYPDFALGPIDLELPGGTVCGLIGENGAGKSTTIKLILDMIDGDAGTVKLFGQEGITPLAKADIGVVLGGEGIPTCLTAPQVGKVMAGIYPNWDAAAYADFCKRFELPEKKRYADYSTGMKMKQCLAVALSHHPKLLLLDEATSGLDPVVRDELIDLLLDFVRDENHAILISSHIVSDLEKLCDTIAFLHKGKLLLCEDKDTLREEYALWHGTAGQLEELDKNAIVSRRVTAYGAEALVKRELVPVGSTLTPVSIEELFVLMVKGENVR</sequence>
<evidence type="ECO:0000256" key="2">
    <source>
        <dbReference type="ARBA" id="ARBA00022741"/>
    </source>
</evidence>
<dbReference type="InterPro" id="IPR003439">
    <property type="entry name" value="ABC_transporter-like_ATP-bd"/>
</dbReference>
<evidence type="ECO:0000313" key="5">
    <source>
        <dbReference type="EMBL" id="MSC62374.1"/>
    </source>
</evidence>
<dbReference type="GO" id="GO:0005524">
    <property type="term" value="F:ATP binding"/>
    <property type="evidence" value="ECO:0007669"/>
    <property type="project" value="UniProtKB-KW"/>
</dbReference>
<dbReference type="AlphaFoldDB" id="A0A844DQ96"/>
<dbReference type="InterPro" id="IPR027417">
    <property type="entry name" value="P-loop_NTPase"/>
</dbReference>
<dbReference type="PROSITE" id="PS50893">
    <property type="entry name" value="ABC_TRANSPORTER_2"/>
    <property type="match status" value="1"/>
</dbReference>
<accession>A0A844DQ96</accession>
<dbReference type="SUPFAM" id="SSF52540">
    <property type="entry name" value="P-loop containing nucleoside triphosphate hydrolases"/>
    <property type="match status" value="1"/>
</dbReference>
<dbReference type="PANTHER" id="PTHR42939:SF3">
    <property type="entry name" value="ABC TRANSPORTER ATP-BINDING COMPONENT"/>
    <property type="match status" value="1"/>
</dbReference>
<keyword evidence="3 5" id="KW-0067">ATP-binding</keyword>
<dbReference type="GO" id="GO:0016887">
    <property type="term" value="F:ATP hydrolysis activity"/>
    <property type="evidence" value="ECO:0007669"/>
    <property type="project" value="InterPro"/>
</dbReference>
<evidence type="ECO:0000256" key="3">
    <source>
        <dbReference type="ARBA" id="ARBA00022840"/>
    </source>
</evidence>
<comment type="caution">
    <text evidence="5">The sequence shown here is derived from an EMBL/GenBank/DDBJ whole genome shotgun (WGS) entry which is preliminary data.</text>
</comment>
<dbReference type="InterPro" id="IPR051782">
    <property type="entry name" value="ABC_Transporter_VariousFunc"/>
</dbReference>
<dbReference type="RefSeq" id="WP_154276450.1">
    <property type="nucleotide sequence ID" value="NZ_WKQN01000002.1"/>
</dbReference>
<organism evidence="5 6">
    <name type="scientific">Faecalibacterium prausnitzii</name>
    <dbReference type="NCBI Taxonomy" id="853"/>
    <lineage>
        <taxon>Bacteria</taxon>
        <taxon>Bacillati</taxon>
        <taxon>Bacillota</taxon>
        <taxon>Clostridia</taxon>
        <taxon>Eubacteriales</taxon>
        <taxon>Oscillospiraceae</taxon>
        <taxon>Faecalibacterium</taxon>
    </lineage>
</organism>